<keyword evidence="2" id="KW-1185">Reference proteome</keyword>
<reference evidence="1" key="1">
    <citation type="journal article" date="2014" name="Int. J. Syst. Evol. Microbiol.">
        <title>Complete genome sequence of Corynebacterium casei LMG S-19264T (=DSM 44701T), isolated from a smear-ripened cheese.</title>
        <authorList>
            <consortium name="US DOE Joint Genome Institute (JGI-PGF)"/>
            <person name="Walter F."/>
            <person name="Albersmeier A."/>
            <person name="Kalinowski J."/>
            <person name="Ruckert C."/>
        </authorList>
    </citation>
    <scope>NUCLEOTIDE SEQUENCE</scope>
    <source>
        <strain evidence="1">JCM 10088</strain>
    </source>
</reference>
<dbReference type="RefSeq" id="WP_188596176.1">
    <property type="nucleotide sequence ID" value="NZ_BMNL01000002.1"/>
</dbReference>
<evidence type="ECO:0000313" key="2">
    <source>
        <dbReference type="Proteomes" id="UP000610960"/>
    </source>
</evidence>
<organism evidence="1 2">
    <name type="scientific">Thermocladium modestius</name>
    <dbReference type="NCBI Taxonomy" id="62609"/>
    <lineage>
        <taxon>Archaea</taxon>
        <taxon>Thermoproteota</taxon>
        <taxon>Thermoprotei</taxon>
        <taxon>Thermoproteales</taxon>
        <taxon>Thermoproteaceae</taxon>
        <taxon>Thermocladium</taxon>
    </lineage>
</organism>
<dbReference type="OrthoDB" id="27106at2157"/>
<reference evidence="1" key="2">
    <citation type="submission" date="2020-09" db="EMBL/GenBank/DDBJ databases">
        <authorList>
            <person name="Sun Q."/>
            <person name="Ohkuma M."/>
        </authorList>
    </citation>
    <scope>NUCLEOTIDE SEQUENCE</scope>
    <source>
        <strain evidence="1">JCM 10088</strain>
    </source>
</reference>
<gene>
    <name evidence="1" type="ORF">GCM10007981_08340</name>
</gene>
<comment type="caution">
    <text evidence="1">The sequence shown here is derived from an EMBL/GenBank/DDBJ whole genome shotgun (WGS) entry which is preliminary data.</text>
</comment>
<proteinExistence type="predicted"/>
<evidence type="ECO:0000313" key="1">
    <source>
        <dbReference type="EMBL" id="GGP20404.1"/>
    </source>
</evidence>
<accession>A0A830GUT2</accession>
<dbReference type="EMBL" id="BMNL01000002">
    <property type="protein sequence ID" value="GGP20404.1"/>
    <property type="molecule type" value="Genomic_DNA"/>
</dbReference>
<dbReference type="AlphaFoldDB" id="A0A830GUT2"/>
<sequence length="143" mass="16281">MSAEDRIYLEELLGRLDAVNNIEVIGYDQDGAARVTKVKGIIKGELNEKELGELKKRRPRGKPTPKQVKTVKDLASILYNNKVKFKVVFGSKEATIRFDQGYIRLTEEDARIAGFKSENDFPLPLIKDELNKYGKVLFLKPLK</sequence>
<dbReference type="Proteomes" id="UP000610960">
    <property type="component" value="Unassembled WGS sequence"/>
</dbReference>
<name>A0A830GUT2_9CREN</name>
<protein>
    <submittedName>
        <fullName evidence="1">Uncharacterized protein</fullName>
    </submittedName>
</protein>